<dbReference type="InterPro" id="IPR047134">
    <property type="entry name" value="RNF4"/>
</dbReference>
<sequence>MGNKNSNQIVQKRAGTLEQFKEDVYNANQILKTYKDSSGKIIKLTLDITNFDLVKETTLWKLFVRVYVSLVNPIEERDKNSCGSNSGCNANSNDHIIHTGDEGNAMGNVDLNDRNNNNNNNNNQSNSNNNSLRNSIDKSNVQNILKYGQFYQFMMAVQEIIESGETSMKNNNKSKLKKQVSKSSVTPGGDYDEDDEFSIPINDIYKRASWQIEDSRECPICFEDDQLSVVPCGHAFCSDCINQWRSRNNTCPMCRTLGDDQDEMDFVLVEEAQPEEISTYFQTILKDTR</sequence>
<organism evidence="7 8">
    <name type="scientific">Heterostelium pallidum (strain ATCC 26659 / Pp 5 / PN500)</name>
    <name type="common">Cellular slime mold</name>
    <name type="synonym">Polysphondylium pallidum</name>
    <dbReference type="NCBI Taxonomy" id="670386"/>
    <lineage>
        <taxon>Eukaryota</taxon>
        <taxon>Amoebozoa</taxon>
        <taxon>Evosea</taxon>
        <taxon>Eumycetozoa</taxon>
        <taxon>Dictyostelia</taxon>
        <taxon>Acytosteliales</taxon>
        <taxon>Acytosteliaceae</taxon>
        <taxon>Heterostelium</taxon>
    </lineage>
</organism>
<dbReference type="PANTHER" id="PTHR23041">
    <property type="entry name" value="RING FINGER DOMAIN-CONTAINING"/>
    <property type="match status" value="1"/>
</dbReference>
<evidence type="ECO:0000256" key="2">
    <source>
        <dbReference type="ARBA" id="ARBA00022771"/>
    </source>
</evidence>
<evidence type="ECO:0000313" key="8">
    <source>
        <dbReference type="Proteomes" id="UP000001396"/>
    </source>
</evidence>
<dbReference type="InterPro" id="IPR017907">
    <property type="entry name" value="Znf_RING_CS"/>
</dbReference>
<dbReference type="InterPro" id="IPR013083">
    <property type="entry name" value="Znf_RING/FYVE/PHD"/>
</dbReference>
<dbReference type="SUPFAM" id="SSF57850">
    <property type="entry name" value="RING/U-box"/>
    <property type="match status" value="1"/>
</dbReference>
<dbReference type="EMBL" id="ADBJ01000045">
    <property type="protein sequence ID" value="EFA76610.1"/>
    <property type="molecule type" value="Genomic_DNA"/>
</dbReference>
<proteinExistence type="predicted"/>
<dbReference type="SMART" id="SM00184">
    <property type="entry name" value="RING"/>
    <property type="match status" value="1"/>
</dbReference>
<reference evidence="7 8" key="1">
    <citation type="journal article" date="2011" name="Genome Res.">
        <title>Phylogeny-wide analysis of social amoeba genomes highlights ancient origins for complex intercellular communication.</title>
        <authorList>
            <person name="Heidel A.J."/>
            <person name="Lawal H.M."/>
            <person name="Felder M."/>
            <person name="Schilde C."/>
            <person name="Helps N.R."/>
            <person name="Tunggal B."/>
            <person name="Rivero F."/>
            <person name="John U."/>
            <person name="Schleicher M."/>
            <person name="Eichinger L."/>
            <person name="Platzer M."/>
            <person name="Noegel A.A."/>
            <person name="Schaap P."/>
            <person name="Gloeckner G."/>
        </authorList>
    </citation>
    <scope>NUCLEOTIDE SEQUENCE [LARGE SCALE GENOMIC DNA]</scope>
    <source>
        <strain evidence="8">ATCC 26659 / Pp 5 / PN500</strain>
    </source>
</reference>
<keyword evidence="2 4" id="KW-0863">Zinc-finger</keyword>
<dbReference type="AlphaFoldDB" id="D3BPP8"/>
<evidence type="ECO:0000256" key="5">
    <source>
        <dbReference type="SAM" id="MobiDB-lite"/>
    </source>
</evidence>
<feature type="region of interest" description="Disordered" evidence="5">
    <location>
        <begin position="99"/>
        <end position="135"/>
    </location>
</feature>
<dbReference type="Proteomes" id="UP000001396">
    <property type="component" value="Unassembled WGS sequence"/>
</dbReference>
<dbReference type="RefSeq" id="XP_020428742.1">
    <property type="nucleotide sequence ID" value="XM_020580702.1"/>
</dbReference>
<dbReference type="InParanoid" id="D3BPP8"/>
<dbReference type="OMA" id="TETILWK"/>
<keyword evidence="3" id="KW-0862">Zinc</keyword>
<keyword evidence="1" id="KW-0479">Metal-binding</keyword>
<dbReference type="PANTHER" id="PTHR23041:SF78">
    <property type="entry name" value="E3 UBIQUITIN-PROTEIN LIGASE RNF4"/>
    <property type="match status" value="1"/>
</dbReference>
<feature type="compositionally biased region" description="Low complexity" evidence="5">
    <location>
        <begin position="108"/>
        <end position="134"/>
    </location>
</feature>
<evidence type="ECO:0000313" key="7">
    <source>
        <dbReference type="EMBL" id="EFA76610.1"/>
    </source>
</evidence>
<gene>
    <name evidence="7" type="ORF">PPL_09915</name>
</gene>
<evidence type="ECO:0000259" key="6">
    <source>
        <dbReference type="PROSITE" id="PS50089"/>
    </source>
</evidence>
<dbReference type="PROSITE" id="PS50089">
    <property type="entry name" value="ZF_RING_2"/>
    <property type="match status" value="1"/>
</dbReference>
<dbReference type="GO" id="GO:0008270">
    <property type="term" value="F:zinc ion binding"/>
    <property type="evidence" value="ECO:0007669"/>
    <property type="project" value="UniProtKB-KW"/>
</dbReference>
<dbReference type="PROSITE" id="PS00518">
    <property type="entry name" value="ZF_RING_1"/>
    <property type="match status" value="1"/>
</dbReference>
<name>D3BPP8_HETP5</name>
<dbReference type="STRING" id="670386.D3BPP8"/>
<protein>
    <recommendedName>
        <fullName evidence="6">RING-type domain-containing protein</fullName>
    </recommendedName>
</protein>
<comment type="caution">
    <text evidence="7">The sequence shown here is derived from an EMBL/GenBank/DDBJ whole genome shotgun (WGS) entry which is preliminary data.</text>
</comment>
<accession>D3BPP8</accession>
<evidence type="ECO:0000256" key="4">
    <source>
        <dbReference type="PROSITE-ProRule" id="PRU00175"/>
    </source>
</evidence>
<dbReference type="GeneID" id="31365387"/>
<evidence type="ECO:0000256" key="1">
    <source>
        <dbReference type="ARBA" id="ARBA00022723"/>
    </source>
</evidence>
<dbReference type="InterPro" id="IPR001841">
    <property type="entry name" value="Znf_RING"/>
</dbReference>
<evidence type="ECO:0000256" key="3">
    <source>
        <dbReference type="ARBA" id="ARBA00022833"/>
    </source>
</evidence>
<dbReference type="Pfam" id="PF13639">
    <property type="entry name" value="zf-RING_2"/>
    <property type="match status" value="1"/>
</dbReference>
<feature type="region of interest" description="Disordered" evidence="5">
    <location>
        <begin position="169"/>
        <end position="193"/>
    </location>
</feature>
<feature type="domain" description="RING-type" evidence="6">
    <location>
        <begin position="218"/>
        <end position="255"/>
    </location>
</feature>
<keyword evidence="8" id="KW-1185">Reference proteome</keyword>
<dbReference type="Gene3D" id="3.30.40.10">
    <property type="entry name" value="Zinc/RING finger domain, C3HC4 (zinc finger)"/>
    <property type="match status" value="1"/>
</dbReference>